<dbReference type="PANTHER" id="PTHR21503">
    <property type="entry name" value="F-BOX-CONTAINING HYPOTHETICAL PROTEIN C.ELEGANS"/>
    <property type="match status" value="1"/>
</dbReference>
<dbReference type="PANTHER" id="PTHR21503:SF8">
    <property type="entry name" value="F-BOX ASSOCIATED DOMAIN-CONTAINING PROTEIN-RELATED"/>
    <property type="match status" value="1"/>
</dbReference>
<sequence length="262" mass="30860">MSLFTRINAKNPQSQPLLKFPQLVQTKIIKSMTPPKQYLLSKCSQRTRQSVKNSASKKHNHEVWIQFRGESVHYFLKTAGKMQLIHESSWGFSPEEHRYICDLFRAPTEVYVIWEDCEKHDAYFITTCFFKRSNLFKELWCNTLMKEYSLLHPSQDLLLLPGRLVNLLGRGHSFLDARNLMFSSIKGSSPFTVLSLFKGEHLLIVDVLICKFFIEVFVDKWMRQENDKLRSVIFHLQPRCVISDLKYEKFSGSDWQHQYDSP</sequence>
<accession>G0PLI6</accession>
<gene>
    <name evidence="1" type="ORF">CAEBREN_10370</name>
</gene>
<keyword evidence="2" id="KW-1185">Reference proteome</keyword>
<dbReference type="AlphaFoldDB" id="G0PLI6"/>
<protein>
    <recommendedName>
        <fullName evidence="3">F-box domain-containing protein</fullName>
    </recommendedName>
</protein>
<dbReference type="Proteomes" id="UP000008068">
    <property type="component" value="Unassembled WGS sequence"/>
</dbReference>
<proteinExistence type="predicted"/>
<evidence type="ECO:0000313" key="2">
    <source>
        <dbReference type="Proteomes" id="UP000008068"/>
    </source>
</evidence>
<evidence type="ECO:0008006" key="3">
    <source>
        <dbReference type="Google" id="ProtNLM"/>
    </source>
</evidence>
<name>G0PLI6_CAEBE</name>
<dbReference type="HOGENOM" id="CLU_1012758_0_0_1"/>
<organism evidence="2">
    <name type="scientific">Caenorhabditis brenneri</name>
    <name type="common">Nematode worm</name>
    <dbReference type="NCBI Taxonomy" id="135651"/>
    <lineage>
        <taxon>Eukaryota</taxon>
        <taxon>Metazoa</taxon>
        <taxon>Ecdysozoa</taxon>
        <taxon>Nematoda</taxon>
        <taxon>Chromadorea</taxon>
        <taxon>Rhabditida</taxon>
        <taxon>Rhabditina</taxon>
        <taxon>Rhabditomorpha</taxon>
        <taxon>Rhabditoidea</taxon>
        <taxon>Rhabditidae</taxon>
        <taxon>Peloderinae</taxon>
        <taxon>Caenorhabditis</taxon>
    </lineage>
</organism>
<dbReference type="InParanoid" id="G0PLI6"/>
<evidence type="ECO:0000313" key="1">
    <source>
        <dbReference type="EMBL" id="EGT35094.1"/>
    </source>
</evidence>
<dbReference type="EMBL" id="GL381105">
    <property type="protein sequence ID" value="EGT35094.1"/>
    <property type="molecule type" value="Genomic_DNA"/>
</dbReference>
<reference evidence="2" key="1">
    <citation type="submission" date="2011-07" db="EMBL/GenBank/DDBJ databases">
        <authorList>
            <consortium name="Caenorhabditis brenneri Sequencing and Analysis Consortium"/>
            <person name="Wilson R.K."/>
        </authorList>
    </citation>
    <scope>NUCLEOTIDE SEQUENCE [LARGE SCALE GENOMIC DNA]</scope>
    <source>
        <strain evidence="2">PB2801</strain>
    </source>
</reference>